<evidence type="ECO:0000256" key="1">
    <source>
        <dbReference type="SAM" id="MobiDB-lite"/>
    </source>
</evidence>
<accession>A0A820MMI1</accession>
<feature type="compositionally biased region" description="Basic and acidic residues" evidence="1">
    <location>
        <begin position="9"/>
        <end position="24"/>
    </location>
</feature>
<dbReference type="Proteomes" id="UP000663823">
    <property type="component" value="Unassembled WGS sequence"/>
</dbReference>
<dbReference type="EMBL" id="CAJOAX010070248">
    <property type="protein sequence ID" value="CAF4370558.1"/>
    <property type="molecule type" value="Genomic_DNA"/>
</dbReference>
<dbReference type="AlphaFoldDB" id="A0A820MMI1"/>
<feature type="non-terminal residue" evidence="3">
    <location>
        <position position="24"/>
    </location>
</feature>
<proteinExistence type="predicted"/>
<dbReference type="EMBL" id="CAJOAX010071867">
    <property type="protein sequence ID" value="CAF4374925.1"/>
    <property type="molecule type" value="Genomic_DNA"/>
</dbReference>
<comment type="caution">
    <text evidence="3">The sequence shown here is derived from an EMBL/GenBank/DDBJ whole genome shotgun (WGS) entry which is preliminary data.</text>
</comment>
<feature type="region of interest" description="Disordered" evidence="1">
    <location>
        <begin position="1"/>
        <end position="24"/>
    </location>
</feature>
<protein>
    <submittedName>
        <fullName evidence="3">Uncharacterized protein</fullName>
    </submittedName>
</protein>
<sequence>MIAKSSITQHEKETGHHMDWSNFQ</sequence>
<reference evidence="3" key="1">
    <citation type="submission" date="2021-02" db="EMBL/GenBank/DDBJ databases">
        <authorList>
            <person name="Nowell W R."/>
        </authorList>
    </citation>
    <scope>NUCLEOTIDE SEQUENCE</scope>
</reference>
<name>A0A820MMI1_9BILA</name>
<organism evidence="3 4">
    <name type="scientific">Rotaria sordida</name>
    <dbReference type="NCBI Taxonomy" id="392033"/>
    <lineage>
        <taxon>Eukaryota</taxon>
        <taxon>Metazoa</taxon>
        <taxon>Spiralia</taxon>
        <taxon>Gnathifera</taxon>
        <taxon>Rotifera</taxon>
        <taxon>Eurotatoria</taxon>
        <taxon>Bdelloidea</taxon>
        <taxon>Philodinida</taxon>
        <taxon>Philodinidae</taxon>
        <taxon>Rotaria</taxon>
    </lineage>
</organism>
<evidence type="ECO:0000313" key="2">
    <source>
        <dbReference type="EMBL" id="CAF4370558.1"/>
    </source>
</evidence>
<evidence type="ECO:0000313" key="4">
    <source>
        <dbReference type="Proteomes" id="UP000663823"/>
    </source>
</evidence>
<gene>
    <name evidence="2" type="ORF">OTI717_LOCUS44131</name>
    <name evidence="3" type="ORF">OTI717_LOCUS44252</name>
</gene>
<evidence type="ECO:0000313" key="3">
    <source>
        <dbReference type="EMBL" id="CAF4374925.1"/>
    </source>
</evidence>